<evidence type="ECO:0000256" key="1">
    <source>
        <dbReference type="ARBA" id="ARBA00004173"/>
    </source>
</evidence>
<name>A0A5J5CZU5_9PERO</name>
<dbReference type="EMBL" id="VOFY01000014">
    <property type="protein sequence ID" value="KAA8585825.1"/>
    <property type="molecule type" value="Genomic_DNA"/>
</dbReference>
<keyword evidence="3" id="KW-0809">Transit peptide</keyword>
<proteinExistence type="inferred from homology"/>
<accession>A0A5J5CZU5</accession>
<evidence type="ECO:0000256" key="2">
    <source>
        <dbReference type="ARBA" id="ARBA00005557"/>
    </source>
</evidence>
<keyword evidence="6" id="KW-0687">Ribonucleoprotein</keyword>
<comment type="caution">
    <text evidence="10">The sequence shown here is derived from an EMBL/GenBank/DDBJ whole genome shotgun (WGS) entry which is preliminary data.</text>
</comment>
<evidence type="ECO:0000313" key="11">
    <source>
        <dbReference type="Proteomes" id="UP000327493"/>
    </source>
</evidence>
<dbReference type="PANTHER" id="PTHR33618:SF1">
    <property type="entry name" value="LARGE RIBOSOMAL SUBUNIT PROTEIN ML53"/>
    <property type="match status" value="1"/>
</dbReference>
<dbReference type="PANTHER" id="PTHR33618">
    <property type="entry name" value="39S RIBOSOMAL PROTEIN L53, MITOCHONDRIAL"/>
    <property type="match status" value="1"/>
</dbReference>
<dbReference type="AlphaFoldDB" id="A0A5J5CZU5"/>
<evidence type="ECO:0000256" key="8">
    <source>
        <dbReference type="ARBA" id="ARBA00042721"/>
    </source>
</evidence>
<evidence type="ECO:0000256" key="3">
    <source>
        <dbReference type="ARBA" id="ARBA00022946"/>
    </source>
</evidence>
<evidence type="ECO:0000313" key="10">
    <source>
        <dbReference type="EMBL" id="KAA8585825.1"/>
    </source>
</evidence>
<evidence type="ECO:0000256" key="7">
    <source>
        <dbReference type="ARBA" id="ARBA00035180"/>
    </source>
</evidence>
<keyword evidence="5" id="KW-0496">Mitochondrion</keyword>
<evidence type="ECO:0000256" key="5">
    <source>
        <dbReference type="ARBA" id="ARBA00023128"/>
    </source>
</evidence>
<comment type="similarity">
    <text evidence="2">Belongs to the mitochondrion-specific ribosomal protein mL53 family.</text>
</comment>
<dbReference type="Pfam" id="PF10780">
    <property type="entry name" value="MRP_L53"/>
    <property type="match status" value="1"/>
</dbReference>
<feature type="non-terminal residue" evidence="10">
    <location>
        <position position="1"/>
    </location>
</feature>
<feature type="compositionally biased region" description="Basic and acidic residues" evidence="9">
    <location>
        <begin position="1"/>
        <end position="11"/>
    </location>
</feature>
<dbReference type="InterPro" id="IPR052473">
    <property type="entry name" value="mtLSU_mL53"/>
</dbReference>
<feature type="region of interest" description="Disordered" evidence="9">
    <location>
        <begin position="1"/>
        <end position="28"/>
    </location>
</feature>
<dbReference type="Proteomes" id="UP000327493">
    <property type="component" value="Chromosome 14"/>
</dbReference>
<evidence type="ECO:0000256" key="4">
    <source>
        <dbReference type="ARBA" id="ARBA00022980"/>
    </source>
</evidence>
<evidence type="ECO:0000256" key="6">
    <source>
        <dbReference type="ARBA" id="ARBA00023274"/>
    </source>
</evidence>
<comment type="subcellular location">
    <subcellularLocation>
        <location evidence="1">Mitochondrion</location>
    </subcellularLocation>
</comment>
<organism evidence="10 11">
    <name type="scientific">Etheostoma spectabile</name>
    <name type="common">orangethroat darter</name>
    <dbReference type="NCBI Taxonomy" id="54343"/>
    <lineage>
        <taxon>Eukaryota</taxon>
        <taxon>Metazoa</taxon>
        <taxon>Chordata</taxon>
        <taxon>Craniata</taxon>
        <taxon>Vertebrata</taxon>
        <taxon>Euteleostomi</taxon>
        <taxon>Actinopterygii</taxon>
        <taxon>Neopterygii</taxon>
        <taxon>Teleostei</taxon>
        <taxon>Neoteleostei</taxon>
        <taxon>Acanthomorphata</taxon>
        <taxon>Eupercaria</taxon>
        <taxon>Perciformes</taxon>
        <taxon>Percoidei</taxon>
        <taxon>Percidae</taxon>
        <taxon>Etheostomatinae</taxon>
        <taxon>Etheostoma</taxon>
    </lineage>
</organism>
<sequence>STQQQQHRDQQQGDEDAEGDDQDQLPTAQPRCHPFLVLTQVAAGQEQHNHTIQPLLSGGELRAMQSINLLQTAAYSTFLPAHKDMVKYGSLQGLKGQIYNQKQQLGVGRTVAKMPGEENKDGDLDKDKGLLVYAESRTSLRTFLDVRDTELLISVRSALSSARQQQDAGGRRSAGELPRREAPWEMEFLAMVGSEKARATNMNCEVISTVKHDKSEPVVDITYLDGEKLLLKGAKLTSSEMLSAFQSLCTAKDPQAKVAAKK</sequence>
<keyword evidence="11" id="KW-1185">Reference proteome</keyword>
<gene>
    <name evidence="10" type="ORF">FQN60_007394</name>
</gene>
<dbReference type="InterPro" id="IPR019716">
    <property type="entry name" value="Ribosomal_mL53"/>
</dbReference>
<keyword evidence="4" id="KW-0689">Ribosomal protein</keyword>
<feature type="compositionally biased region" description="Acidic residues" evidence="9">
    <location>
        <begin position="12"/>
        <end position="23"/>
    </location>
</feature>
<dbReference type="Gene3D" id="3.40.30.10">
    <property type="entry name" value="Glutaredoxin"/>
    <property type="match status" value="1"/>
</dbReference>
<evidence type="ECO:0000256" key="9">
    <source>
        <dbReference type="SAM" id="MobiDB-lite"/>
    </source>
</evidence>
<reference evidence="10 11" key="1">
    <citation type="submission" date="2019-08" db="EMBL/GenBank/DDBJ databases">
        <title>A chromosome-level genome assembly, high-density linkage maps, and genome scans reveal the genomic architecture of hybrid incompatibilities underlying speciation via character displacement in darters (Percidae: Etheostominae).</title>
        <authorList>
            <person name="Moran R.L."/>
            <person name="Catchen J.M."/>
            <person name="Fuller R.C."/>
        </authorList>
    </citation>
    <scope>NUCLEOTIDE SEQUENCE [LARGE SCALE GENOMIC DNA]</scope>
    <source>
        <strain evidence="10">EspeVRDwgs_2016</strain>
        <tissue evidence="10">Muscle</tissue>
    </source>
</reference>
<protein>
    <recommendedName>
        <fullName evidence="7">Large ribosomal subunit protein mL53</fullName>
    </recommendedName>
    <alternativeName>
        <fullName evidence="8">39S ribosomal protein L53, mitochondrial</fullName>
    </alternativeName>
</protein>
<dbReference type="GO" id="GO:0005762">
    <property type="term" value="C:mitochondrial large ribosomal subunit"/>
    <property type="evidence" value="ECO:0007669"/>
    <property type="project" value="TreeGrafter"/>
</dbReference>